<sequence>VNALKQTDNPELAAHGRLLSKKILHVALVMCKSVPYCIFSEQSQAQASFVELSLARLIPRSLIRAFIKMVMHAPQSGSVEDADAITDLCRKVLVVLLDLCPKVKDELIQILCSLLAVNVSMGPAFMSDLLEEARRSVGAGHLEKTKGFPKSRIMLDNSPDDSGPERALLTMKTEVYWNGDHLRVENPAHSTPCMNFIVTNKGLYIVDPTAYGYPMKNPSVVKHHGFVEITRLVKGHIGQELYLGLGSESGGHEEFMMIICHRSRERDQLLGKLHQLCLKSGFLPLFEDTFMKEVLGRHKVPDGRYELATFVPKDTNPLLVVLTKTGLLEFVVYPRCWKPPKDED</sequence>
<feature type="non-terminal residue" evidence="1">
    <location>
        <position position="344"/>
    </location>
</feature>
<gene>
    <name evidence="1" type="ORF">PGLA1383_LOCUS51044</name>
</gene>
<reference evidence="1" key="1">
    <citation type="submission" date="2021-02" db="EMBL/GenBank/DDBJ databases">
        <authorList>
            <person name="Dougan E. K."/>
            <person name="Rhodes N."/>
            <person name="Thang M."/>
            <person name="Chan C."/>
        </authorList>
    </citation>
    <scope>NUCLEOTIDE SEQUENCE</scope>
</reference>
<dbReference type="Proteomes" id="UP000654075">
    <property type="component" value="Unassembled WGS sequence"/>
</dbReference>
<name>A0A813HCT2_POLGL</name>
<protein>
    <submittedName>
        <fullName evidence="1">Uncharacterized protein</fullName>
    </submittedName>
</protein>
<evidence type="ECO:0000313" key="1">
    <source>
        <dbReference type="EMBL" id="CAE8635444.1"/>
    </source>
</evidence>
<feature type="non-terminal residue" evidence="1">
    <location>
        <position position="1"/>
    </location>
</feature>
<organism evidence="1 2">
    <name type="scientific">Polarella glacialis</name>
    <name type="common">Dinoflagellate</name>
    <dbReference type="NCBI Taxonomy" id="89957"/>
    <lineage>
        <taxon>Eukaryota</taxon>
        <taxon>Sar</taxon>
        <taxon>Alveolata</taxon>
        <taxon>Dinophyceae</taxon>
        <taxon>Suessiales</taxon>
        <taxon>Suessiaceae</taxon>
        <taxon>Polarella</taxon>
    </lineage>
</organism>
<comment type="caution">
    <text evidence="1">The sequence shown here is derived from an EMBL/GenBank/DDBJ whole genome shotgun (WGS) entry which is preliminary data.</text>
</comment>
<evidence type="ECO:0000313" key="2">
    <source>
        <dbReference type="Proteomes" id="UP000654075"/>
    </source>
</evidence>
<dbReference type="EMBL" id="CAJNNV010031285">
    <property type="protein sequence ID" value="CAE8635444.1"/>
    <property type="molecule type" value="Genomic_DNA"/>
</dbReference>
<dbReference type="AlphaFoldDB" id="A0A813HCT2"/>
<accession>A0A813HCT2</accession>
<keyword evidence="2" id="KW-1185">Reference proteome</keyword>
<dbReference type="OrthoDB" id="660555at2759"/>
<proteinExistence type="predicted"/>